<proteinExistence type="predicted"/>
<dbReference type="Proteomes" id="UP000018733">
    <property type="component" value="Unassembled WGS sequence"/>
</dbReference>
<protein>
    <recommendedName>
        <fullName evidence="2">Thioesterase domain-containing protein</fullName>
    </recommendedName>
</protein>
<gene>
    <name evidence="3" type="ORF">W822_04510</name>
</gene>
<comment type="caution">
    <text evidence="3">The sequence shown here is derived from an EMBL/GenBank/DDBJ whole genome shotgun (WGS) entry which is preliminary data.</text>
</comment>
<dbReference type="InterPro" id="IPR006683">
    <property type="entry name" value="Thioestr_dom"/>
</dbReference>
<evidence type="ECO:0000259" key="2">
    <source>
        <dbReference type="Pfam" id="PF03061"/>
    </source>
</evidence>
<dbReference type="InterPro" id="IPR029069">
    <property type="entry name" value="HotDog_dom_sf"/>
</dbReference>
<name>V8QZA3_9BURK</name>
<dbReference type="eggNOG" id="COG2050">
    <property type="taxonomic scope" value="Bacteria"/>
</dbReference>
<dbReference type="InterPro" id="IPR003736">
    <property type="entry name" value="PAAI_dom"/>
</dbReference>
<dbReference type="AlphaFoldDB" id="V8QZA3"/>
<dbReference type="STRING" id="1424334.W822_04510"/>
<dbReference type="OrthoDB" id="8677401at2"/>
<dbReference type="CDD" id="cd03443">
    <property type="entry name" value="PaaI_thioesterase"/>
    <property type="match status" value="1"/>
</dbReference>
<reference evidence="3 4" key="1">
    <citation type="journal article" date="2014" name="Genome Announc.">
        <title>Draft Genome Sequence of Advenella kashmirensis Strain W13003, a Polycyclic Aromatic Hydrocarbon-Degrading Bacterium.</title>
        <authorList>
            <person name="Wang X."/>
            <person name="Jin D."/>
            <person name="Zhou L."/>
            <person name="Wu L."/>
            <person name="An W."/>
            <person name="Zhao L."/>
        </authorList>
    </citation>
    <scope>NUCLEOTIDE SEQUENCE [LARGE SCALE GENOMIC DNA]</scope>
    <source>
        <strain evidence="3 4">W13003</strain>
    </source>
</reference>
<sequence>MHAIDTQADTPSLAPEVVRVLKALSLQRAAPWHLPGYYLGIAYDSVSQDNASLSMDLNSNLDVHGRPLPVALCILADVALAASIRGEVGFETRLATVSAKLTFTGRHATQRLIANSHRRFQSDDNAIAVRNSAVTILSSETPICFAEGSFAVLERPADRPVQSQPDHHSWDQIELLDVDELTPQEADAYRRARQTSAGRANDKTASDKTTFTEAFWGLTPTGQGHTATCDIQCGLHIGNRVGHVQGGVLLGLAITTSLATVKDDWRVLEINANFIRPGTEGTLTATSHIVNAGRNLAVVLCEIKTATGRLVLQAQTTMIRE</sequence>
<dbReference type="Gene3D" id="3.10.129.10">
    <property type="entry name" value="Hotdog Thioesterase"/>
    <property type="match status" value="1"/>
</dbReference>
<keyword evidence="1" id="KW-0378">Hydrolase</keyword>
<dbReference type="HOGENOM" id="CLU_865049_0_0_4"/>
<dbReference type="RefSeq" id="WP_024003965.1">
    <property type="nucleotide sequence ID" value="NZ_KI650979.1"/>
</dbReference>
<dbReference type="GO" id="GO:0016289">
    <property type="term" value="F:acyl-CoA hydrolase activity"/>
    <property type="evidence" value="ECO:0007669"/>
    <property type="project" value="UniProtKB-ARBA"/>
</dbReference>
<evidence type="ECO:0000313" key="4">
    <source>
        <dbReference type="Proteomes" id="UP000018733"/>
    </source>
</evidence>
<accession>V8QZA3</accession>
<evidence type="ECO:0000256" key="1">
    <source>
        <dbReference type="ARBA" id="ARBA00022801"/>
    </source>
</evidence>
<dbReference type="SUPFAM" id="SSF54637">
    <property type="entry name" value="Thioesterase/thiol ester dehydrase-isomerase"/>
    <property type="match status" value="1"/>
</dbReference>
<dbReference type="EMBL" id="AYXT01000001">
    <property type="protein sequence ID" value="ETF04733.1"/>
    <property type="molecule type" value="Genomic_DNA"/>
</dbReference>
<dbReference type="NCBIfam" id="TIGR00369">
    <property type="entry name" value="unchar_dom_1"/>
    <property type="match status" value="1"/>
</dbReference>
<dbReference type="PATRIC" id="fig|1424334.3.peg.912"/>
<feature type="domain" description="Thioesterase" evidence="2">
    <location>
        <begin position="262"/>
        <end position="311"/>
    </location>
</feature>
<organism evidence="3 4">
    <name type="scientific">Advenella kashmirensis W13003</name>
    <dbReference type="NCBI Taxonomy" id="1424334"/>
    <lineage>
        <taxon>Bacteria</taxon>
        <taxon>Pseudomonadati</taxon>
        <taxon>Pseudomonadota</taxon>
        <taxon>Betaproteobacteria</taxon>
        <taxon>Burkholderiales</taxon>
        <taxon>Alcaligenaceae</taxon>
    </lineage>
</organism>
<keyword evidence="4" id="KW-1185">Reference proteome</keyword>
<dbReference type="Pfam" id="PF03061">
    <property type="entry name" value="4HBT"/>
    <property type="match status" value="1"/>
</dbReference>
<evidence type="ECO:0000313" key="3">
    <source>
        <dbReference type="EMBL" id="ETF04733.1"/>
    </source>
</evidence>